<accession>A0A1J5RHD8</accession>
<name>A0A1J5RHD8_9ZZZZ</name>
<dbReference type="Gene3D" id="3.30.450.20">
    <property type="entry name" value="PAS domain"/>
    <property type="match status" value="1"/>
</dbReference>
<protein>
    <submittedName>
        <fullName evidence="1">Uncharacterized protein</fullName>
    </submittedName>
</protein>
<dbReference type="SUPFAM" id="SSF103190">
    <property type="entry name" value="Sensory domain-like"/>
    <property type="match status" value="1"/>
</dbReference>
<reference evidence="1" key="1">
    <citation type="submission" date="2016-10" db="EMBL/GenBank/DDBJ databases">
        <title>Sequence of Gallionella enrichment culture.</title>
        <authorList>
            <person name="Poehlein A."/>
            <person name="Muehling M."/>
            <person name="Daniel R."/>
        </authorList>
    </citation>
    <scope>NUCLEOTIDE SEQUENCE</scope>
</reference>
<dbReference type="EMBL" id="MLJW01000260">
    <property type="protein sequence ID" value="OIQ91415.1"/>
    <property type="molecule type" value="Genomic_DNA"/>
</dbReference>
<dbReference type="AlphaFoldDB" id="A0A1J5RHD8"/>
<proteinExistence type="predicted"/>
<evidence type="ECO:0000313" key="1">
    <source>
        <dbReference type="EMBL" id="OIQ91415.1"/>
    </source>
</evidence>
<sequence length="318" mass="36111">MAEPEHVLQESIARQRAELKLTLEQPLRHLAEACGAAWGSREQIDEVLSRFFPTLPHCRHLYALGTDGIQRSDNVGRDGIDPAGFGRDRSHRPYLRESLPAAGFLLSKSYINLSHRRPGLTAIQLVRDGKGAALGFIGADFYLQDLPLTRGLFEERRQWQQLRGDPAIRSQVFHQTRSESEMDRQVDTVLGVVEELMVDHGMYHVMLHFSSSRAVYWTLDDPLRYRLLDIQALVNPDICLAYPKRPYPADALVPKGRIRAILDALRALRFVDETFYLRSGTLNIFNGIVGLTFSCDGSHYVPYDEFLKMDVAFWLGTA</sequence>
<dbReference type="InterPro" id="IPR029151">
    <property type="entry name" value="Sensor-like_sf"/>
</dbReference>
<gene>
    <name evidence="1" type="ORF">GALL_266890</name>
</gene>
<organism evidence="1">
    <name type="scientific">mine drainage metagenome</name>
    <dbReference type="NCBI Taxonomy" id="410659"/>
    <lineage>
        <taxon>unclassified sequences</taxon>
        <taxon>metagenomes</taxon>
        <taxon>ecological metagenomes</taxon>
    </lineage>
</organism>
<comment type="caution">
    <text evidence="1">The sequence shown here is derived from an EMBL/GenBank/DDBJ whole genome shotgun (WGS) entry which is preliminary data.</text>
</comment>